<reference evidence="2 3" key="1">
    <citation type="submission" date="2021-02" db="EMBL/GenBank/DDBJ databases">
        <title>Plant Genome Project.</title>
        <authorList>
            <person name="Zhang R.-G."/>
        </authorList>
    </citation>
    <scope>NUCLEOTIDE SEQUENCE [LARGE SCALE GENOMIC DNA]</scope>
    <source>
        <tissue evidence="2">Leaves</tissue>
    </source>
</reference>
<dbReference type="PANTHER" id="PTHR47372:SF11">
    <property type="entry name" value="RE19971P"/>
    <property type="match status" value="1"/>
</dbReference>
<evidence type="ECO:0000256" key="1">
    <source>
        <dbReference type="SAM" id="MobiDB-lite"/>
    </source>
</evidence>
<comment type="caution">
    <text evidence="2">The sequence shown here is derived from an EMBL/GenBank/DDBJ whole genome shotgun (WGS) entry which is preliminary data.</text>
</comment>
<evidence type="ECO:0000313" key="3">
    <source>
        <dbReference type="Proteomes" id="UP000827721"/>
    </source>
</evidence>
<organism evidence="2 3">
    <name type="scientific">Xanthoceras sorbifolium</name>
    <dbReference type="NCBI Taxonomy" id="99658"/>
    <lineage>
        <taxon>Eukaryota</taxon>
        <taxon>Viridiplantae</taxon>
        <taxon>Streptophyta</taxon>
        <taxon>Embryophyta</taxon>
        <taxon>Tracheophyta</taxon>
        <taxon>Spermatophyta</taxon>
        <taxon>Magnoliopsida</taxon>
        <taxon>eudicotyledons</taxon>
        <taxon>Gunneridae</taxon>
        <taxon>Pentapetalae</taxon>
        <taxon>rosids</taxon>
        <taxon>malvids</taxon>
        <taxon>Sapindales</taxon>
        <taxon>Sapindaceae</taxon>
        <taxon>Xanthoceroideae</taxon>
        <taxon>Xanthoceras</taxon>
    </lineage>
</organism>
<feature type="compositionally biased region" description="Basic and acidic residues" evidence="1">
    <location>
        <begin position="105"/>
        <end position="120"/>
    </location>
</feature>
<feature type="compositionally biased region" description="Polar residues" evidence="1">
    <location>
        <begin position="84"/>
        <end position="103"/>
    </location>
</feature>
<feature type="compositionally biased region" description="Low complexity" evidence="1">
    <location>
        <begin position="73"/>
        <end position="83"/>
    </location>
</feature>
<gene>
    <name evidence="2" type="ORF">JRO89_XS09G0131000</name>
</gene>
<proteinExistence type="predicted"/>
<evidence type="ECO:0000313" key="2">
    <source>
        <dbReference type="EMBL" id="KAH7565091.1"/>
    </source>
</evidence>
<accession>A0ABQ8HL61</accession>
<name>A0ABQ8HL61_9ROSI</name>
<dbReference type="EMBL" id="JAFEMO010000009">
    <property type="protein sequence ID" value="KAH7565091.1"/>
    <property type="molecule type" value="Genomic_DNA"/>
</dbReference>
<dbReference type="Proteomes" id="UP000827721">
    <property type="component" value="Unassembled WGS sequence"/>
</dbReference>
<feature type="region of interest" description="Disordered" evidence="1">
    <location>
        <begin position="72"/>
        <end position="143"/>
    </location>
</feature>
<keyword evidence="3" id="KW-1185">Reference proteome</keyword>
<sequence length="172" mass="18358">MDSKNLSYKAGVAKGQSEVYLYLSMFLHLYIFTLLENEKANQTMEAMKETAQAAKDKAYETAQAVKDKAYETAQAASNAAQAATDKTSQAAQAAKDNTSQAAQTAREKTSETADATKQKSQETGQAAREKAEIGKENTGGILNKTGEQVMNIAQGATDAVKHTFGFDTTGGK</sequence>
<dbReference type="PANTHER" id="PTHR47372">
    <property type="entry name" value="DAUER UP-REGULATED-RELATED"/>
    <property type="match status" value="1"/>
</dbReference>
<protein>
    <submittedName>
        <fullName evidence="2">Uncharacterized protein</fullName>
    </submittedName>
</protein>